<evidence type="ECO:0000256" key="6">
    <source>
        <dbReference type="ARBA" id="ARBA00022723"/>
    </source>
</evidence>
<comment type="catalytic activity">
    <reaction evidence="1">
        <text>Hydrolyzes free adenine bases from 7,8-dihydro-8-oxoguanine:adenine mismatched double-stranded DNA, leaving an apurinic site.</text>
        <dbReference type="EC" id="3.2.2.31"/>
    </reaction>
</comment>
<evidence type="ECO:0000256" key="12">
    <source>
        <dbReference type="ARBA" id="ARBA00023295"/>
    </source>
</evidence>
<dbReference type="GO" id="GO:0035485">
    <property type="term" value="F:adenine/guanine mispair binding"/>
    <property type="evidence" value="ECO:0007669"/>
    <property type="project" value="TreeGrafter"/>
</dbReference>
<keyword evidence="10" id="KW-0411">Iron-sulfur</keyword>
<protein>
    <recommendedName>
        <fullName evidence="5">Adenine DNA glycosylase</fullName>
        <ecNumber evidence="4">3.2.2.31</ecNumber>
    </recommendedName>
</protein>
<dbReference type="InterPro" id="IPR004036">
    <property type="entry name" value="Endonuclease-III-like_CS2"/>
</dbReference>
<evidence type="ECO:0000256" key="11">
    <source>
        <dbReference type="ARBA" id="ARBA00023204"/>
    </source>
</evidence>
<dbReference type="AlphaFoldDB" id="A0A0G1ZML6"/>
<comment type="cofactor">
    <cofactor evidence="2">
        <name>[4Fe-4S] cluster</name>
        <dbReference type="ChEBI" id="CHEBI:49883"/>
    </cofactor>
</comment>
<organism evidence="14 15">
    <name type="scientific">Candidatus Uhrbacteria bacterium GW2011_GWD2_52_7</name>
    <dbReference type="NCBI Taxonomy" id="1618989"/>
    <lineage>
        <taxon>Bacteria</taxon>
        <taxon>Candidatus Uhriibacteriota</taxon>
    </lineage>
</organism>
<dbReference type="GO" id="GO:0000701">
    <property type="term" value="F:purine-specific mismatch base pair DNA N-glycosylase activity"/>
    <property type="evidence" value="ECO:0007669"/>
    <property type="project" value="UniProtKB-EC"/>
</dbReference>
<dbReference type="Pfam" id="PF00633">
    <property type="entry name" value="HHH"/>
    <property type="match status" value="1"/>
</dbReference>
<dbReference type="GO" id="GO:0006298">
    <property type="term" value="P:mismatch repair"/>
    <property type="evidence" value="ECO:0007669"/>
    <property type="project" value="TreeGrafter"/>
</dbReference>
<dbReference type="InterPro" id="IPR011257">
    <property type="entry name" value="DNA_glycosylase"/>
</dbReference>
<dbReference type="GO" id="GO:0006284">
    <property type="term" value="P:base-excision repair"/>
    <property type="evidence" value="ECO:0007669"/>
    <property type="project" value="InterPro"/>
</dbReference>
<dbReference type="InterPro" id="IPR044298">
    <property type="entry name" value="MIG/MutY"/>
</dbReference>
<dbReference type="InterPro" id="IPR000445">
    <property type="entry name" value="HhH_motif"/>
</dbReference>
<keyword evidence="11" id="KW-0234">DNA repair</keyword>
<evidence type="ECO:0000256" key="2">
    <source>
        <dbReference type="ARBA" id="ARBA00001966"/>
    </source>
</evidence>
<dbReference type="PROSITE" id="PS01155">
    <property type="entry name" value="ENDONUCLEASE_III_2"/>
    <property type="match status" value="1"/>
</dbReference>
<evidence type="ECO:0000256" key="8">
    <source>
        <dbReference type="ARBA" id="ARBA00022801"/>
    </source>
</evidence>
<dbReference type="CDD" id="cd00056">
    <property type="entry name" value="ENDO3c"/>
    <property type="match status" value="1"/>
</dbReference>
<keyword evidence="12" id="KW-0326">Glycosidase</keyword>
<dbReference type="Pfam" id="PF00730">
    <property type="entry name" value="HhH-GPD"/>
    <property type="match status" value="1"/>
</dbReference>
<dbReference type="EMBL" id="LCRD01000048">
    <property type="protein sequence ID" value="KKW29342.1"/>
    <property type="molecule type" value="Genomic_DNA"/>
</dbReference>
<dbReference type="PATRIC" id="fig|1618989.3.peg.675"/>
<dbReference type="GO" id="GO:0046872">
    <property type="term" value="F:metal ion binding"/>
    <property type="evidence" value="ECO:0007669"/>
    <property type="project" value="UniProtKB-KW"/>
</dbReference>
<evidence type="ECO:0000259" key="13">
    <source>
        <dbReference type="SMART" id="SM00478"/>
    </source>
</evidence>
<dbReference type="SUPFAM" id="SSF48150">
    <property type="entry name" value="DNA-glycosylase"/>
    <property type="match status" value="1"/>
</dbReference>
<dbReference type="InterPro" id="IPR003265">
    <property type="entry name" value="HhH-GPD_domain"/>
</dbReference>
<keyword evidence="7" id="KW-0227">DNA damage</keyword>
<evidence type="ECO:0000256" key="9">
    <source>
        <dbReference type="ARBA" id="ARBA00023004"/>
    </source>
</evidence>
<dbReference type="InterPro" id="IPR023170">
    <property type="entry name" value="HhH_base_excis_C"/>
</dbReference>
<dbReference type="SMART" id="SM00478">
    <property type="entry name" value="ENDO3c"/>
    <property type="match status" value="1"/>
</dbReference>
<evidence type="ECO:0000313" key="15">
    <source>
        <dbReference type="Proteomes" id="UP000034846"/>
    </source>
</evidence>
<name>A0A0G1ZML6_9BACT</name>
<dbReference type="EC" id="3.2.2.31" evidence="4"/>
<dbReference type="Gene3D" id="1.10.340.30">
    <property type="entry name" value="Hypothetical protein, domain 2"/>
    <property type="match status" value="1"/>
</dbReference>
<dbReference type="GO" id="GO:0051536">
    <property type="term" value="F:iron-sulfur cluster binding"/>
    <property type="evidence" value="ECO:0007669"/>
    <property type="project" value="UniProtKB-KW"/>
</dbReference>
<keyword evidence="8" id="KW-0378">Hydrolase</keyword>
<comment type="caution">
    <text evidence="14">The sequence shown here is derived from an EMBL/GenBank/DDBJ whole genome shotgun (WGS) entry which is preliminary data.</text>
</comment>
<dbReference type="GO" id="GO:0034039">
    <property type="term" value="F:8-oxo-7,8-dihydroguanine DNA N-glycosylase activity"/>
    <property type="evidence" value="ECO:0007669"/>
    <property type="project" value="TreeGrafter"/>
</dbReference>
<evidence type="ECO:0000256" key="3">
    <source>
        <dbReference type="ARBA" id="ARBA00008343"/>
    </source>
</evidence>
<dbReference type="Proteomes" id="UP000034846">
    <property type="component" value="Unassembled WGS sequence"/>
</dbReference>
<gene>
    <name evidence="14" type="ORF">UY72_C0048G0004</name>
</gene>
<evidence type="ECO:0000313" key="14">
    <source>
        <dbReference type="EMBL" id="KKW29342.1"/>
    </source>
</evidence>
<accession>A0A0G1ZML6</accession>
<evidence type="ECO:0000256" key="1">
    <source>
        <dbReference type="ARBA" id="ARBA00000843"/>
    </source>
</evidence>
<comment type="similarity">
    <text evidence="3">Belongs to the Nth/MutY family.</text>
</comment>
<keyword evidence="9" id="KW-0408">Iron</keyword>
<evidence type="ECO:0000256" key="5">
    <source>
        <dbReference type="ARBA" id="ARBA00022023"/>
    </source>
</evidence>
<dbReference type="PANTHER" id="PTHR42944:SF1">
    <property type="entry name" value="ADENINE DNA GLYCOSYLASE"/>
    <property type="match status" value="1"/>
</dbReference>
<dbReference type="PANTHER" id="PTHR42944">
    <property type="entry name" value="ADENINE DNA GLYCOSYLASE"/>
    <property type="match status" value="1"/>
</dbReference>
<evidence type="ECO:0000256" key="10">
    <source>
        <dbReference type="ARBA" id="ARBA00023014"/>
    </source>
</evidence>
<evidence type="ECO:0000256" key="4">
    <source>
        <dbReference type="ARBA" id="ARBA00012045"/>
    </source>
</evidence>
<reference evidence="14 15" key="1">
    <citation type="journal article" date="2015" name="Nature">
        <title>rRNA introns, odd ribosomes, and small enigmatic genomes across a large radiation of phyla.</title>
        <authorList>
            <person name="Brown C.T."/>
            <person name="Hug L.A."/>
            <person name="Thomas B.C."/>
            <person name="Sharon I."/>
            <person name="Castelle C.J."/>
            <person name="Singh A."/>
            <person name="Wilkins M.J."/>
            <person name="Williams K.H."/>
            <person name="Banfield J.F."/>
        </authorList>
    </citation>
    <scope>NUCLEOTIDE SEQUENCE [LARGE SCALE GENOMIC DNA]</scope>
</reference>
<sequence>MTRKEKIVKMHALVFEWFAINGRDLPWRRTADPYAILVSEVMLQQTQVDRVIPKWEAFLERFPTWRHLADASQADVIRMWHGLGYNRRAMNVHRLAKSVVERGVLPNDPDEMMDLPGIGPYTGNAVAAFAFRHPDAAPVDTNIERVFKRVFNVYDADRRKIEKLVFDARPSDTWTWNHALMDIGALHCTARHHDWATCPLAPLHGTKPKKDEDLKIPRQSKFEDSDRMYRGRIVSVLGQRDADPDELARAIQLIDEERFGKILASLITDGIVREDRGILSLA</sequence>
<dbReference type="Gene3D" id="1.10.1670.10">
    <property type="entry name" value="Helix-hairpin-Helix base-excision DNA repair enzymes (C-terminal)"/>
    <property type="match status" value="1"/>
</dbReference>
<evidence type="ECO:0000256" key="7">
    <source>
        <dbReference type="ARBA" id="ARBA00022763"/>
    </source>
</evidence>
<dbReference type="GO" id="GO:0032357">
    <property type="term" value="F:oxidized purine DNA binding"/>
    <property type="evidence" value="ECO:0007669"/>
    <property type="project" value="TreeGrafter"/>
</dbReference>
<feature type="domain" description="HhH-GPD" evidence="13">
    <location>
        <begin position="42"/>
        <end position="186"/>
    </location>
</feature>
<keyword evidence="6" id="KW-0479">Metal-binding</keyword>
<proteinExistence type="inferred from homology"/>